<gene>
    <name evidence="3" type="ORF">BDV96DRAFT_288454</name>
</gene>
<feature type="region of interest" description="Disordered" evidence="2">
    <location>
        <begin position="399"/>
        <end position="562"/>
    </location>
</feature>
<feature type="compositionally biased region" description="Basic and acidic residues" evidence="2">
    <location>
        <begin position="164"/>
        <end position="174"/>
    </location>
</feature>
<feature type="region of interest" description="Disordered" evidence="2">
    <location>
        <begin position="164"/>
        <end position="226"/>
    </location>
</feature>
<keyword evidence="1" id="KW-0175">Coiled coil</keyword>
<dbReference type="Proteomes" id="UP000799770">
    <property type="component" value="Unassembled WGS sequence"/>
</dbReference>
<evidence type="ECO:0000256" key="2">
    <source>
        <dbReference type="SAM" id="MobiDB-lite"/>
    </source>
</evidence>
<feature type="compositionally biased region" description="Polar residues" evidence="2">
    <location>
        <begin position="114"/>
        <end position="124"/>
    </location>
</feature>
<feature type="compositionally biased region" description="Polar residues" evidence="2">
    <location>
        <begin position="211"/>
        <end position="221"/>
    </location>
</feature>
<reference evidence="3" key="1">
    <citation type="journal article" date="2020" name="Stud. Mycol.">
        <title>101 Dothideomycetes genomes: a test case for predicting lifestyles and emergence of pathogens.</title>
        <authorList>
            <person name="Haridas S."/>
            <person name="Albert R."/>
            <person name="Binder M."/>
            <person name="Bloem J."/>
            <person name="Labutti K."/>
            <person name="Salamov A."/>
            <person name="Andreopoulos B."/>
            <person name="Baker S."/>
            <person name="Barry K."/>
            <person name="Bills G."/>
            <person name="Bluhm B."/>
            <person name="Cannon C."/>
            <person name="Castanera R."/>
            <person name="Culley D."/>
            <person name="Daum C."/>
            <person name="Ezra D."/>
            <person name="Gonzalez J."/>
            <person name="Henrissat B."/>
            <person name="Kuo A."/>
            <person name="Liang C."/>
            <person name="Lipzen A."/>
            <person name="Lutzoni F."/>
            <person name="Magnuson J."/>
            <person name="Mondo S."/>
            <person name="Nolan M."/>
            <person name="Ohm R."/>
            <person name="Pangilinan J."/>
            <person name="Park H.-J."/>
            <person name="Ramirez L."/>
            <person name="Alfaro M."/>
            <person name="Sun H."/>
            <person name="Tritt A."/>
            <person name="Yoshinaga Y."/>
            <person name="Zwiers L.-H."/>
            <person name="Turgeon B."/>
            <person name="Goodwin S."/>
            <person name="Spatafora J."/>
            <person name="Crous P."/>
            <person name="Grigoriev I."/>
        </authorList>
    </citation>
    <scope>NUCLEOTIDE SEQUENCE</scope>
    <source>
        <strain evidence="3">CBS 627.86</strain>
    </source>
</reference>
<dbReference type="EMBL" id="ML977351">
    <property type="protein sequence ID" value="KAF2107849.1"/>
    <property type="molecule type" value="Genomic_DNA"/>
</dbReference>
<accession>A0A6A5YKS4</accession>
<evidence type="ECO:0000313" key="4">
    <source>
        <dbReference type="Proteomes" id="UP000799770"/>
    </source>
</evidence>
<organism evidence="3 4">
    <name type="scientific">Lophiotrema nucula</name>
    <dbReference type="NCBI Taxonomy" id="690887"/>
    <lineage>
        <taxon>Eukaryota</taxon>
        <taxon>Fungi</taxon>
        <taxon>Dikarya</taxon>
        <taxon>Ascomycota</taxon>
        <taxon>Pezizomycotina</taxon>
        <taxon>Dothideomycetes</taxon>
        <taxon>Pleosporomycetidae</taxon>
        <taxon>Pleosporales</taxon>
        <taxon>Lophiotremataceae</taxon>
        <taxon>Lophiotrema</taxon>
    </lineage>
</organism>
<evidence type="ECO:0000256" key="1">
    <source>
        <dbReference type="SAM" id="Coils"/>
    </source>
</evidence>
<name>A0A6A5YKS4_9PLEO</name>
<dbReference type="AlphaFoldDB" id="A0A6A5YKS4"/>
<protein>
    <submittedName>
        <fullName evidence="3">Uncharacterized protein</fullName>
    </submittedName>
</protein>
<feature type="compositionally biased region" description="Basic and acidic residues" evidence="2">
    <location>
        <begin position="279"/>
        <end position="293"/>
    </location>
</feature>
<feature type="region of interest" description="Disordered" evidence="2">
    <location>
        <begin position="36"/>
        <end position="62"/>
    </location>
</feature>
<feature type="compositionally biased region" description="Low complexity" evidence="2">
    <location>
        <begin position="187"/>
        <end position="196"/>
    </location>
</feature>
<dbReference type="OrthoDB" id="3439035at2759"/>
<feature type="compositionally biased region" description="Low complexity" evidence="2">
    <location>
        <begin position="128"/>
        <end position="141"/>
    </location>
</feature>
<feature type="coiled-coil region" evidence="1">
    <location>
        <begin position="654"/>
        <end position="681"/>
    </location>
</feature>
<evidence type="ECO:0000313" key="3">
    <source>
        <dbReference type="EMBL" id="KAF2107849.1"/>
    </source>
</evidence>
<feature type="region of interest" description="Disordered" evidence="2">
    <location>
        <begin position="279"/>
        <end position="332"/>
    </location>
</feature>
<feature type="compositionally biased region" description="Polar residues" evidence="2">
    <location>
        <begin position="49"/>
        <end position="62"/>
    </location>
</feature>
<feature type="compositionally biased region" description="Basic and acidic residues" evidence="2">
    <location>
        <begin position="537"/>
        <end position="548"/>
    </location>
</feature>
<sequence length="841" mass="93242">MSARRPLQPLSPLSANIVGAKYSYITKVDGGASHAGPLTMDQRVHDDNTQSTGSIVSGLTSLENDTNADDFERLMIQQARDERRLNDALRGSVQPFRKARTHPNVGLTLENLERNNASAESSAQVKLRSPPSVGSSRSSGSDPAIRVPAEWGRKGRVRRDWLRTITSDDEHKPGAQETSIVEDVTPRQSDQRAASADADRPLPSVEDSPLSRKSANGTPSSARRGLAHLDRMQDWDDTLDFNEASIIASTPYIPRNTVLDDIRQREIDSLKEQAVTTNRLDKIREISPEETRRPRSSSRHSVNGHGQTSGAAPDQAKQEPPSPGKLRKRTHSWKTIGKSQATTGEAIEQSTTSPFVVYKQSTESVGVVDSRFLASAQNTSQRAKHRREDSHDLLRRLARVSSGTPSPGRIASSRPQTASVGQPEDAVSRPDIYPSPAPTLDEPAQESMAGETVATAPETHPQEEQPPPVAQEEQLAPTSATQDSPAADIDATPMPVEPSILNAKTPKVTGAWVDTPGPRTISRPRSRSPIKPSPKKTPLEKQNNDQSEKILGPSIEPARPSLPRSALEAIVEEAKANGKNRQRDDDLGDSTIDSLEDLLVPGGEGTEIEQDEDTLFGLQLPTAPPKNEAERLRHQEVQHLHKMNQRLRSARTGIRDASRGLRRVEKEVENAEGNNEEGVRVVYRDCPCVVNGGHQCNPWTSTWSRFKGLFYDPTLTQRAGLTWLSIAIISSLVWLLAENVACDQYCHQLYAPSMKGFGVEWDAPQFPYVLPTMFYRKLLRPFWRPLWALLVWIWNATYNCFFEDDTVRETTTRTARHFASTAIRNHQTFEPDLRMSDDEFI</sequence>
<keyword evidence="4" id="KW-1185">Reference proteome</keyword>
<proteinExistence type="predicted"/>
<feature type="region of interest" description="Disordered" evidence="2">
    <location>
        <begin position="114"/>
        <end position="151"/>
    </location>
</feature>